<gene>
    <name evidence="1" type="ORF">CHARACLAT_029202</name>
</gene>
<organism evidence="1 2">
    <name type="scientific">Characodon lateralis</name>
    <dbReference type="NCBI Taxonomy" id="208331"/>
    <lineage>
        <taxon>Eukaryota</taxon>
        <taxon>Metazoa</taxon>
        <taxon>Chordata</taxon>
        <taxon>Craniata</taxon>
        <taxon>Vertebrata</taxon>
        <taxon>Euteleostomi</taxon>
        <taxon>Actinopterygii</taxon>
        <taxon>Neopterygii</taxon>
        <taxon>Teleostei</taxon>
        <taxon>Neoteleostei</taxon>
        <taxon>Acanthomorphata</taxon>
        <taxon>Ovalentaria</taxon>
        <taxon>Atherinomorphae</taxon>
        <taxon>Cyprinodontiformes</taxon>
        <taxon>Goodeidae</taxon>
        <taxon>Characodon</taxon>
    </lineage>
</organism>
<proteinExistence type="predicted"/>
<dbReference type="EMBL" id="JAHUTJ010036859">
    <property type="protein sequence ID" value="MED6278940.1"/>
    <property type="molecule type" value="Genomic_DNA"/>
</dbReference>
<keyword evidence="2" id="KW-1185">Reference proteome</keyword>
<dbReference type="Proteomes" id="UP001352852">
    <property type="component" value="Unassembled WGS sequence"/>
</dbReference>
<reference evidence="1 2" key="1">
    <citation type="submission" date="2021-06" db="EMBL/GenBank/DDBJ databases">
        <authorList>
            <person name="Palmer J.M."/>
        </authorList>
    </citation>
    <scope>NUCLEOTIDE SEQUENCE [LARGE SCALE GENOMIC DNA]</scope>
    <source>
        <strain evidence="1 2">CL_MEX2019</strain>
        <tissue evidence="1">Muscle</tissue>
    </source>
</reference>
<sequence>MFLICGKKLEYRKRAHTYMSLFQGSASLCFISTHSQKDRVTVGAALLPSSTGPTLFLCFMLQCSNHYRPDVNGGFVKLQRTEGWREQLKSTSDSLLQRE</sequence>
<protein>
    <submittedName>
        <fullName evidence="1">Uncharacterized protein</fullName>
    </submittedName>
</protein>
<evidence type="ECO:0000313" key="2">
    <source>
        <dbReference type="Proteomes" id="UP001352852"/>
    </source>
</evidence>
<evidence type="ECO:0000313" key="1">
    <source>
        <dbReference type="EMBL" id="MED6278940.1"/>
    </source>
</evidence>
<name>A0ABU7DYF9_9TELE</name>
<comment type="caution">
    <text evidence="1">The sequence shown here is derived from an EMBL/GenBank/DDBJ whole genome shotgun (WGS) entry which is preliminary data.</text>
</comment>
<accession>A0ABU7DYF9</accession>